<sequence length="373" mass="39209">MTTGYVWHERYAWHDTGTHAGLLPSGGPIQPFQNFESPESKSRFAGLVEVSGLLDRLLRVPARPATEEDILRVHTAEHLERIRTASAAGGGDAGDGASPFGAGSYEIALLAAGGTIAATDAVLTGRARNAYALVRPPGHHAEPARGMGYCVFANIAVAIEWARAHHGVRRVAVVDYDVHHGNGTQAVYERDPGVLTVSVHQESLFPQGRGTFGEQGSGPGAGTALNVPLPAGCGNGAYSAAFRRVVIPAVRAFAPELIMVASGFDASAADPLGRMTVTAAGYRDLTRQLMEVADEVCDGRLVMSHEGGYSPVYVPFCGLAVLETLSGHDTGVGDPFSAIWDDSPQHALTGWQDDVLRRAEEVARGLGLLVAGT</sequence>
<dbReference type="Gene3D" id="3.40.800.20">
    <property type="entry name" value="Histone deacetylase domain"/>
    <property type="match status" value="1"/>
</dbReference>
<dbReference type="InterPro" id="IPR023801">
    <property type="entry name" value="His_deacetylse_dom"/>
</dbReference>
<feature type="domain" description="Histone deacetylase" evidence="2">
    <location>
        <begin position="38"/>
        <end position="322"/>
    </location>
</feature>
<dbReference type="SUPFAM" id="SSF52768">
    <property type="entry name" value="Arginase/deacetylase"/>
    <property type="match status" value="1"/>
</dbReference>
<dbReference type="RefSeq" id="WP_344981762.1">
    <property type="nucleotide sequence ID" value="NZ_BAAAVI010000104.1"/>
</dbReference>
<dbReference type="PANTHER" id="PTHR10625:SF31">
    <property type="entry name" value="HISTONE DEACETYLASE DOMAIN-CONTAINING PROTEIN"/>
    <property type="match status" value="1"/>
</dbReference>
<dbReference type="Proteomes" id="UP001500831">
    <property type="component" value="Unassembled WGS sequence"/>
</dbReference>
<evidence type="ECO:0000313" key="3">
    <source>
        <dbReference type="EMBL" id="GAA2910373.1"/>
    </source>
</evidence>
<evidence type="ECO:0000259" key="2">
    <source>
        <dbReference type="Pfam" id="PF00850"/>
    </source>
</evidence>
<keyword evidence="4" id="KW-1185">Reference proteome</keyword>
<comment type="caution">
    <text evidence="3">The sequence shown here is derived from an EMBL/GenBank/DDBJ whole genome shotgun (WGS) entry which is preliminary data.</text>
</comment>
<accession>A0ABN3WCZ8</accession>
<dbReference type="InterPro" id="IPR037138">
    <property type="entry name" value="His_deacetylse_dom_sf"/>
</dbReference>
<gene>
    <name evidence="3" type="ORF">GCM10010517_76830</name>
</gene>
<protein>
    <submittedName>
        <fullName evidence="3">Class II histone deacetylase</fullName>
    </submittedName>
</protein>
<dbReference type="InterPro" id="IPR000286">
    <property type="entry name" value="HDACs"/>
</dbReference>
<comment type="similarity">
    <text evidence="1">Belongs to the histone deacetylase family.</text>
</comment>
<dbReference type="Pfam" id="PF00850">
    <property type="entry name" value="Hist_deacetyl"/>
    <property type="match status" value="1"/>
</dbReference>
<evidence type="ECO:0000256" key="1">
    <source>
        <dbReference type="ARBA" id="ARBA00005947"/>
    </source>
</evidence>
<dbReference type="PANTHER" id="PTHR10625">
    <property type="entry name" value="HISTONE DEACETYLASE HDAC1-RELATED"/>
    <property type="match status" value="1"/>
</dbReference>
<dbReference type="CDD" id="cd09996">
    <property type="entry name" value="HDAC_classII_1"/>
    <property type="match status" value="1"/>
</dbReference>
<dbReference type="InterPro" id="IPR023696">
    <property type="entry name" value="Ureohydrolase_dom_sf"/>
</dbReference>
<dbReference type="PRINTS" id="PR01270">
    <property type="entry name" value="HDASUPER"/>
</dbReference>
<proteinExistence type="inferred from homology"/>
<dbReference type="EMBL" id="BAAAVI010000104">
    <property type="protein sequence ID" value="GAA2910373.1"/>
    <property type="molecule type" value="Genomic_DNA"/>
</dbReference>
<name>A0ABN3WCZ8_9ACTN</name>
<evidence type="ECO:0000313" key="4">
    <source>
        <dbReference type="Proteomes" id="UP001500831"/>
    </source>
</evidence>
<reference evidence="3 4" key="1">
    <citation type="journal article" date="2019" name="Int. J. Syst. Evol. Microbiol.">
        <title>The Global Catalogue of Microorganisms (GCM) 10K type strain sequencing project: providing services to taxonomists for standard genome sequencing and annotation.</title>
        <authorList>
            <consortium name="The Broad Institute Genomics Platform"/>
            <consortium name="The Broad Institute Genome Sequencing Center for Infectious Disease"/>
            <person name="Wu L."/>
            <person name="Ma J."/>
        </authorList>
    </citation>
    <scope>NUCLEOTIDE SEQUENCE [LARGE SCALE GENOMIC DNA]</scope>
    <source>
        <strain evidence="3 4">JCM 6242</strain>
    </source>
</reference>
<organism evidence="3 4">
    <name type="scientific">Streptosporangium fragile</name>
    <dbReference type="NCBI Taxonomy" id="46186"/>
    <lineage>
        <taxon>Bacteria</taxon>
        <taxon>Bacillati</taxon>
        <taxon>Actinomycetota</taxon>
        <taxon>Actinomycetes</taxon>
        <taxon>Streptosporangiales</taxon>
        <taxon>Streptosporangiaceae</taxon>
        <taxon>Streptosporangium</taxon>
    </lineage>
</organism>